<organism evidence="3 4">
    <name type="scientific">Rubrobacter xylanophilus (strain DSM 9941 / JCM 11954 / NBRC 16129 / PRD-1)</name>
    <dbReference type="NCBI Taxonomy" id="266117"/>
    <lineage>
        <taxon>Bacteria</taxon>
        <taxon>Bacillati</taxon>
        <taxon>Actinomycetota</taxon>
        <taxon>Rubrobacteria</taxon>
        <taxon>Rubrobacterales</taxon>
        <taxon>Rubrobacteraceae</taxon>
        <taxon>Rubrobacter</taxon>
    </lineage>
</organism>
<evidence type="ECO:0000256" key="1">
    <source>
        <dbReference type="PIRSR" id="PIRSR613078-1"/>
    </source>
</evidence>
<dbReference type="KEGG" id="rxy:Rxyl_0651"/>
<evidence type="ECO:0000313" key="4">
    <source>
        <dbReference type="Proteomes" id="UP000006637"/>
    </source>
</evidence>
<keyword evidence="3" id="KW-0413">Isomerase</keyword>
<gene>
    <name evidence="3" type="ordered locus">Rxyl_0651</name>
</gene>
<dbReference type="SMART" id="SM00855">
    <property type="entry name" value="PGAM"/>
    <property type="match status" value="1"/>
</dbReference>
<dbReference type="SUPFAM" id="SSF53254">
    <property type="entry name" value="Phosphoglycerate mutase-like"/>
    <property type="match status" value="1"/>
</dbReference>
<dbReference type="InterPro" id="IPR013078">
    <property type="entry name" value="His_Pase_superF_clade-1"/>
</dbReference>
<dbReference type="GO" id="GO:0005737">
    <property type="term" value="C:cytoplasm"/>
    <property type="evidence" value="ECO:0007669"/>
    <property type="project" value="TreeGrafter"/>
</dbReference>
<dbReference type="AlphaFoldDB" id="Q1AYA7"/>
<feature type="binding site" evidence="2">
    <location>
        <position position="59"/>
    </location>
    <ligand>
        <name>substrate</name>
    </ligand>
</feature>
<dbReference type="CDD" id="cd07067">
    <property type="entry name" value="HP_PGM_like"/>
    <property type="match status" value="1"/>
</dbReference>
<dbReference type="EC" id="5.4.2.-" evidence="3"/>
<dbReference type="InterPro" id="IPR050275">
    <property type="entry name" value="PGM_Phosphatase"/>
</dbReference>
<proteinExistence type="predicted"/>
<protein>
    <submittedName>
        <fullName evidence="3">Phosphoglycerate mutase</fullName>
        <ecNumber evidence="3">5.4.2.-</ecNumber>
    </submittedName>
</protein>
<dbReference type="GO" id="GO:0016791">
    <property type="term" value="F:phosphatase activity"/>
    <property type="evidence" value="ECO:0007669"/>
    <property type="project" value="TreeGrafter"/>
</dbReference>
<dbReference type="GO" id="GO:0016853">
    <property type="term" value="F:isomerase activity"/>
    <property type="evidence" value="ECO:0007669"/>
    <property type="project" value="UniProtKB-KW"/>
</dbReference>
<evidence type="ECO:0000256" key="2">
    <source>
        <dbReference type="PIRSR" id="PIRSR613078-2"/>
    </source>
</evidence>
<dbReference type="RefSeq" id="WP_011563639.1">
    <property type="nucleotide sequence ID" value="NC_008148.1"/>
</dbReference>
<dbReference type="EMBL" id="CP000386">
    <property type="protein sequence ID" value="ABG03621.1"/>
    <property type="molecule type" value="Genomic_DNA"/>
</dbReference>
<dbReference type="HOGENOM" id="CLU_033323_8_4_11"/>
<dbReference type="Gene3D" id="3.40.50.1240">
    <property type="entry name" value="Phosphoglycerate mutase-like"/>
    <property type="match status" value="1"/>
</dbReference>
<sequence length="206" mass="22807">MRLLLARHAPAEWPQGGEPRYRGWSDAPLGEAGLAAARLLARRLEGEGLATVYSSDLLRAASTAREVSSRLGVPLRLRRGLRELCFGRWEGLSHREILGRDPERYRRWLEDPLGAAPPEGESAALCLGRAWEVLREIRERHPPGSAALVVSHGGTLRLLVCRLLGMPPANHFRLRLDPCGLTTVDWEAERPVLSGLNDLSHLEGAR</sequence>
<dbReference type="STRING" id="266117.Rxyl_0651"/>
<dbReference type="PANTHER" id="PTHR48100">
    <property type="entry name" value="BROAD-SPECIFICITY PHOSPHATASE YOR283W-RELATED"/>
    <property type="match status" value="1"/>
</dbReference>
<feature type="active site" description="Proton donor/acceptor" evidence="1">
    <location>
        <position position="83"/>
    </location>
</feature>
<evidence type="ECO:0000313" key="3">
    <source>
        <dbReference type="EMBL" id="ABG03621.1"/>
    </source>
</evidence>
<name>Q1AYA7_RUBXD</name>
<accession>Q1AYA7</accession>
<dbReference type="eggNOG" id="COG0406">
    <property type="taxonomic scope" value="Bacteria"/>
</dbReference>
<reference evidence="3 4" key="1">
    <citation type="submission" date="2006-06" db="EMBL/GenBank/DDBJ databases">
        <title>Complete sequence of Rubrobacter xylanophilus DSM 9941.</title>
        <authorList>
            <consortium name="US DOE Joint Genome Institute"/>
            <person name="Copeland A."/>
            <person name="Lucas S."/>
            <person name="Lapidus A."/>
            <person name="Barry K."/>
            <person name="Detter J.C."/>
            <person name="Glavina del Rio T."/>
            <person name="Hammon N."/>
            <person name="Israni S."/>
            <person name="Dalin E."/>
            <person name="Tice H."/>
            <person name="Pitluck S."/>
            <person name="Munk A.C."/>
            <person name="Brettin T."/>
            <person name="Bruce D."/>
            <person name="Han C."/>
            <person name="Tapia R."/>
            <person name="Gilna P."/>
            <person name="Schmutz J."/>
            <person name="Larimer F."/>
            <person name="Land M."/>
            <person name="Hauser L."/>
            <person name="Kyrpides N."/>
            <person name="Lykidis A."/>
            <person name="da Costa M.S."/>
            <person name="Rainey F.A."/>
            <person name="Empadinhas N."/>
            <person name="Jolivet E."/>
            <person name="Battista J.R."/>
            <person name="Richardson P."/>
        </authorList>
    </citation>
    <scope>NUCLEOTIDE SEQUENCE [LARGE SCALE GENOMIC DNA]</scope>
    <source>
        <strain evidence="4">DSM 9941 / JCM 11954 / NBRC 16129 / PRD-1</strain>
    </source>
</reference>
<dbReference type="PANTHER" id="PTHR48100:SF1">
    <property type="entry name" value="HISTIDINE PHOSPHATASE FAMILY PROTEIN-RELATED"/>
    <property type="match status" value="1"/>
</dbReference>
<dbReference type="PhylomeDB" id="Q1AYA7"/>
<keyword evidence="4" id="KW-1185">Reference proteome</keyword>
<dbReference type="Pfam" id="PF00300">
    <property type="entry name" value="His_Phos_1"/>
    <property type="match status" value="1"/>
</dbReference>
<feature type="active site" description="Tele-phosphohistidine intermediate" evidence="1">
    <location>
        <position position="8"/>
    </location>
</feature>
<dbReference type="InterPro" id="IPR029033">
    <property type="entry name" value="His_PPase_superfam"/>
</dbReference>
<dbReference type="Proteomes" id="UP000006637">
    <property type="component" value="Chromosome"/>
</dbReference>